<organism evidence="1 2">
    <name type="scientific">Mycobacteroides abscessus MAB_030201_1075</name>
    <dbReference type="NCBI Taxonomy" id="1335410"/>
    <lineage>
        <taxon>Bacteria</taxon>
        <taxon>Bacillati</taxon>
        <taxon>Actinomycetota</taxon>
        <taxon>Actinomycetes</taxon>
        <taxon>Mycobacteriales</taxon>
        <taxon>Mycobacteriaceae</taxon>
        <taxon>Mycobacteroides</taxon>
        <taxon>Mycobacteroides abscessus</taxon>
    </lineage>
</organism>
<proteinExistence type="predicted"/>
<protein>
    <submittedName>
        <fullName evidence="1">Uncharacterized protein</fullName>
    </submittedName>
</protein>
<reference evidence="1 2" key="1">
    <citation type="submission" date="2014-01" db="EMBL/GenBank/DDBJ databases">
        <authorList>
            <person name="Zelazny A."/>
            <person name="Olivier K."/>
            <person name="Sampaio E.P."/>
            <person name="Holland S.M."/>
            <person name="Tallon L.J."/>
            <person name="Sadzewicz L.K."/>
            <person name="Sengamalay N."/>
            <person name="Fraser C.M."/>
            <person name="Hine E."/>
            <person name="Shefchek K.A."/>
            <person name="Das S.P."/>
            <person name="Shallom S.J."/>
            <person name="Agrawal S."/>
            <person name="Tettelin H."/>
        </authorList>
    </citation>
    <scope>NUCLEOTIDE SEQUENCE [LARGE SCALE GENOMIC DNA]</scope>
    <source>
        <strain evidence="1 2">MAB_030201_1075</strain>
    </source>
</reference>
<dbReference type="AlphaFoldDB" id="A0A829PS50"/>
<gene>
    <name evidence="1" type="ORF">L829_3597</name>
</gene>
<name>A0A829PS50_9MYCO</name>
<evidence type="ECO:0000313" key="2">
    <source>
        <dbReference type="Proteomes" id="UP000019854"/>
    </source>
</evidence>
<accession>A0A829PS50</accession>
<sequence length="44" mass="4709">MWSSTTFAPPTAMATIAASADARRKPADIAQRSFMTMDTTAPFS</sequence>
<evidence type="ECO:0000313" key="1">
    <source>
        <dbReference type="EMBL" id="ETZ90015.1"/>
    </source>
</evidence>
<comment type="caution">
    <text evidence="1">The sequence shown here is derived from an EMBL/GenBank/DDBJ whole genome shotgun (WGS) entry which is preliminary data.</text>
</comment>
<dbReference type="Proteomes" id="UP000019854">
    <property type="component" value="Unassembled WGS sequence"/>
</dbReference>
<dbReference type="EMBL" id="JAOX01000001">
    <property type="protein sequence ID" value="ETZ90015.1"/>
    <property type="molecule type" value="Genomic_DNA"/>
</dbReference>